<sequence>MEKIRANPSTVTFHLPLELFDELSSLIKGKVYHRDDARFLERSRMFNGNVLNTSKAVACPLDAQDVSQILQFCTKHALSPSIKAGGFGIGGWAINGDIIVDLSLIHDTHIEAPLPDGSFTSLRDMPSEGP</sequence>
<organism evidence="1 2">
    <name type="scientific">Hericium alpestre</name>
    <dbReference type="NCBI Taxonomy" id="135208"/>
    <lineage>
        <taxon>Eukaryota</taxon>
        <taxon>Fungi</taxon>
        <taxon>Dikarya</taxon>
        <taxon>Basidiomycota</taxon>
        <taxon>Agaricomycotina</taxon>
        <taxon>Agaricomycetes</taxon>
        <taxon>Russulales</taxon>
        <taxon>Hericiaceae</taxon>
        <taxon>Hericium</taxon>
    </lineage>
</organism>
<dbReference type="AlphaFoldDB" id="A0A4Y9ZKI5"/>
<proteinExistence type="predicted"/>
<comment type="caution">
    <text evidence="1">The sequence shown here is derived from an EMBL/GenBank/DDBJ whole genome shotgun (WGS) entry which is preliminary data.</text>
</comment>
<reference evidence="1 2" key="1">
    <citation type="submission" date="2019-02" db="EMBL/GenBank/DDBJ databases">
        <title>Genome sequencing of the rare red list fungi Hericium alpestre (H. flagellum).</title>
        <authorList>
            <person name="Buettner E."/>
            <person name="Kellner H."/>
        </authorList>
    </citation>
    <scope>NUCLEOTIDE SEQUENCE [LARGE SCALE GENOMIC DNA]</scope>
    <source>
        <strain evidence="1 2">DSM 108284</strain>
    </source>
</reference>
<dbReference type="InterPro" id="IPR036318">
    <property type="entry name" value="FAD-bd_PCMH-like_sf"/>
</dbReference>
<feature type="non-terminal residue" evidence="1">
    <location>
        <position position="130"/>
    </location>
</feature>
<dbReference type="Gene3D" id="3.30.43.10">
    <property type="entry name" value="Uridine Diphospho-n-acetylenolpyruvylglucosamine Reductase, domain 2"/>
    <property type="match status" value="1"/>
</dbReference>
<keyword evidence="2" id="KW-1185">Reference proteome</keyword>
<dbReference type="EMBL" id="SFCI01001784">
    <property type="protein sequence ID" value="TFY74964.1"/>
    <property type="molecule type" value="Genomic_DNA"/>
</dbReference>
<dbReference type="OrthoDB" id="9996127at2759"/>
<dbReference type="SUPFAM" id="SSF56176">
    <property type="entry name" value="FAD-binding/transporter-associated domain-like"/>
    <property type="match status" value="1"/>
</dbReference>
<dbReference type="Proteomes" id="UP000298061">
    <property type="component" value="Unassembled WGS sequence"/>
</dbReference>
<dbReference type="InterPro" id="IPR016167">
    <property type="entry name" value="FAD-bd_PCMH_sub1"/>
</dbReference>
<gene>
    <name evidence="1" type="ORF">EWM64_g9048</name>
</gene>
<accession>A0A4Y9ZKI5</accession>
<protein>
    <recommendedName>
        <fullName evidence="3">FAD-binding PCMH-type domain-containing protein</fullName>
    </recommendedName>
</protein>
<evidence type="ECO:0000313" key="2">
    <source>
        <dbReference type="Proteomes" id="UP000298061"/>
    </source>
</evidence>
<evidence type="ECO:0008006" key="3">
    <source>
        <dbReference type="Google" id="ProtNLM"/>
    </source>
</evidence>
<dbReference type="GO" id="GO:0050660">
    <property type="term" value="F:flavin adenine dinucleotide binding"/>
    <property type="evidence" value="ECO:0007669"/>
    <property type="project" value="InterPro"/>
</dbReference>
<evidence type="ECO:0000313" key="1">
    <source>
        <dbReference type="EMBL" id="TFY74964.1"/>
    </source>
</evidence>
<dbReference type="STRING" id="135208.A0A4Y9ZKI5"/>
<name>A0A4Y9ZKI5_9AGAM</name>